<sequence length="454" mass="50772">MMQLRSWDALQQTLAKRVLRTHKYPDMMLLGTWLASLYPKHVRHIPLLVQFPVQTSDDDDLSNDPQSYSPFQFISRAAMFGRPGQSILNFDVNASVRMSFATLSSAVGDSSRMLKRLRLSWESEVDGHTPQNTELPRSLYFSHVAKHLVAVAIATGLGGRQILENNQLDILTELEEWQACLDRFGFGAARNHGGRPANGQFAAVRIYTIVAVGKMDSAENLFWESCKLNRFGEPDWLSLAYVLVDFCGHRRRDDVFRVFEEAYWGTWREQCNLGDMSGMAGFPFVNALCNEGSRDSRTKAQNLVERMAMEVFDPNVVEMLRSDVSGDFAERIVKECVHLVAVLARTGQLSRAIAVMEAVVALGLRFRNGVSIAIILRAAHHCSAEERTRTMRLFALLRMSGPSMAGSCYSLAISLYAHDGNVGGALSILKAMQTVKRDFGAALLAHLEYLGKIW</sequence>
<evidence type="ECO:0000313" key="1">
    <source>
        <dbReference type="EMBL" id="KXS11613.1"/>
    </source>
</evidence>
<dbReference type="Gene3D" id="1.25.40.10">
    <property type="entry name" value="Tetratricopeptide repeat domain"/>
    <property type="match status" value="1"/>
</dbReference>
<organism evidence="1 2">
    <name type="scientific">Gonapodya prolifera (strain JEL478)</name>
    <name type="common">Monoblepharis prolifera</name>
    <dbReference type="NCBI Taxonomy" id="1344416"/>
    <lineage>
        <taxon>Eukaryota</taxon>
        <taxon>Fungi</taxon>
        <taxon>Fungi incertae sedis</taxon>
        <taxon>Chytridiomycota</taxon>
        <taxon>Chytridiomycota incertae sedis</taxon>
        <taxon>Monoblepharidomycetes</taxon>
        <taxon>Monoblepharidales</taxon>
        <taxon>Gonapodyaceae</taxon>
        <taxon>Gonapodya</taxon>
    </lineage>
</organism>
<gene>
    <name evidence="1" type="ORF">M427DRAFT_46991</name>
</gene>
<dbReference type="Proteomes" id="UP000070544">
    <property type="component" value="Unassembled WGS sequence"/>
</dbReference>
<evidence type="ECO:0000313" key="2">
    <source>
        <dbReference type="Proteomes" id="UP000070544"/>
    </source>
</evidence>
<reference evidence="1 2" key="1">
    <citation type="journal article" date="2015" name="Genome Biol. Evol.">
        <title>Phylogenomic analyses indicate that early fungi evolved digesting cell walls of algal ancestors of land plants.</title>
        <authorList>
            <person name="Chang Y."/>
            <person name="Wang S."/>
            <person name="Sekimoto S."/>
            <person name="Aerts A.L."/>
            <person name="Choi C."/>
            <person name="Clum A."/>
            <person name="LaButti K.M."/>
            <person name="Lindquist E.A."/>
            <person name="Yee Ngan C."/>
            <person name="Ohm R.A."/>
            <person name="Salamov A.A."/>
            <person name="Grigoriev I.V."/>
            <person name="Spatafora J.W."/>
            <person name="Berbee M.L."/>
        </authorList>
    </citation>
    <scope>NUCLEOTIDE SEQUENCE [LARGE SCALE GENOMIC DNA]</scope>
    <source>
        <strain evidence="1 2">JEL478</strain>
    </source>
</reference>
<keyword evidence="2" id="KW-1185">Reference proteome</keyword>
<dbReference type="AlphaFoldDB" id="A0A139A5D9"/>
<protein>
    <submittedName>
        <fullName evidence="1">Uncharacterized protein</fullName>
    </submittedName>
</protein>
<proteinExistence type="predicted"/>
<name>A0A139A5D9_GONPJ</name>
<accession>A0A139A5D9</accession>
<dbReference type="EMBL" id="KQ965799">
    <property type="protein sequence ID" value="KXS11613.1"/>
    <property type="molecule type" value="Genomic_DNA"/>
</dbReference>
<dbReference type="InterPro" id="IPR011990">
    <property type="entry name" value="TPR-like_helical_dom_sf"/>
</dbReference>